<reference evidence="2" key="3">
    <citation type="submission" date="2023-06" db="EMBL/GenBank/DDBJ databases">
        <authorList>
            <person name="Sun Q."/>
            <person name="Zhou Y."/>
        </authorList>
    </citation>
    <scope>NUCLEOTIDE SEQUENCE</scope>
    <source>
        <strain evidence="2">CGMCC 1.10859</strain>
    </source>
</reference>
<evidence type="ECO:0000313" key="5">
    <source>
        <dbReference type="Proteomes" id="UP000634647"/>
    </source>
</evidence>
<accession>A0AAN4UTR2</accession>
<dbReference type="SUPFAM" id="SSF50475">
    <property type="entry name" value="FMN-binding split barrel"/>
    <property type="match status" value="1"/>
</dbReference>
<dbReference type="PANTHER" id="PTHR42815">
    <property type="entry name" value="FAD-BINDING, PUTATIVE (AFU_ORTHOLOGUE AFUA_6G07600)-RELATED"/>
    <property type="match status" value="1"/>
</dbReference>
<dbReference type="Gene3D" id="2.30.110.10">
    <property type="entry name" value="Electron Transport, Fmn-binding Protein, Chain A"/>
    <property type="match status" value="1"/>
</dbReference>
<evidence type="ECO:0000259" key="1">
    <source>
        <dbReference type="Pfam" id="PF01243"/>
    </source>
</evidence>
<dbReference type="Pfam" id="PF01243">
    <property type="entry name" value="PNPOx_N"/>
    <property type="match status" value="1"/>
</dbReference>
<proteinExistence type="predicted"/>
<comment type="caution">
    <text evidence="2">The sequence shown here is derived from an EMBL/GenBank/DDBJ whole genome shotgun (WGS) entry which is preliminary data.</text>
</comment>
<evidence type="ECO:0000313" key="4">
    <source>
        <dbReference type="Proteomes" id="UP000199541"/>
    </source>
</evidence>
<keyword evidence="4" id="KW-1185">Reference proteome</keyword>
<dbReference type="EMBL" id="FNOB01000016">
    <property type="protein sequence ID" value="SDX44943.1"/>
    <property type="molecule type" value="Genomic_DNA"/>
</dbReference>
<evidence type="ECO:0000313" key="2">
    <source>
        <dbReference type="EMBL" id="GHE03613.1"/>
    </source>
</evidence>
<reference evidence="3 4" key="2">
    <citation type="submission" date="2016-10" db="EMBL/GenBank/DDBJ databases">
        <authorList>
            <person name="Varghese N."/>
            <person name="Submissions S."/>
        </authorList>
    </citation>
    <scope>NUCLEOTIDE SEQUENCE [LARGE SCALE GENOMIC DNA]</scope>
    <source>
        <strain evidence="3 4">DSM 24802</strain>
    </source>
</reference>
<dbReference type="Proteomes" id="UP000634647">
    <property type="component" value="Unassembled WGS sequence"/>
</dbReference>
<name>A0AAN4UTR2_9RHOB</name>
<sequence length="201" mass="21875">MDFIDSTEALETLYGTPAEAAKIKVAHRLTPAYRAWIGHSRFCLLSTVGPEGTDCSPRGDDGPVVRPLDEATLALPDWRGNQRLDSLRNIVRDPRVSLTFLVPRSDTVVRVNGMARVTADAGLRARFDRQGRQPGTVIVITLTEIYFQCARALKRSGLWSAGAAPEGLPSPGDILHEQSGGSFDGATYDADWPGRAAKTLW</sequence>
<reference evidence="2" key="1">
    <citation type="journal article" date="2014" name="Int. J. Syst. Evol. Microbiol.">
        <title>Complete genome sequence of Corynebacterium casei LMG S-19264T (=DSM 44701T), isolated from a smear-ripened cheese.</title>
        <authorList>
            <consortium name="US DOE Joint Genome Institute (JGI-PGF)"/>
            <person name="Walter F."/>
            <person name="Albersmeier A."/>
            <person name="Kalinowski J."/>
            <person name="Ruckert C."/>
        </authorList>
    </citation>
    <scope>NUCLEOTIDE SEQUENCE</scope>
    <source>
        <strain evidence="2">CGMCC 1.10859</strain>
    </source>
</reference>
<gene>
    <name evidence="2" type="ORF">GCM10008024_27670</name>
    <name evidence="3" type="ORF">SAMN05444006_11676</name>
</gene>
<feature type="domain" description="Pyridoxamine 5'-phosphate oxidase N-terminal" evidence="1">
    <location>
        <begin position="29"/>
        <end position="149"/>
    </location>
</feature>
<dbReference type="PANTHER" id="PTHR42815:SF2">
    <property type="entry name" value="FAD-BINDING, PUTATIVE (AFU_ORTHOLOGUE AFUA_6G07600)-RELATED"/>
    <property type="match status" value="1"/>
</dbReference>
<dbReference type="EMBL" id="BNAB01000013">
    <property type="protein sequence ID" value="GHE03613.1"/>
    <property type="molecule type" value="Genomic_DNA"/>
</dbReference>
<dbReference type="AlphaFoldDB" id="A0AAN4UTR2"/>
<dbReference type="RefSeq" id="WP_035837719.1">
    <property type="nucleotide sequence ID" value="NZ_BNAB01000013.1"/>
</dbReference>
<organism evidence="2 5">
    <name type="scientific">Allgaiera indica</name>
    <dbReference type="NCBI Taxonomy" id="765699"/>
    <lineage>
        <taxon>Bacteria</taxon>
        <taxon>Pseudomonadati</taxon>
        <taxon>Pseudomonadota</taxon>
        <taxon>Alphaproteobacteria</taxon>
        <taxon>Rhodobacterales</taxon>
        <taxon>Paracoccaceae</taxon>
        <taxon>Allgaiera</taxon>
    </lineage>
</organism>
<dbReference type="InterPro" id="IPR011576">
    <property type="entry name" value="Pyridox_Oxase_N"/>
</dbReference>
<evidence type="ECO:0000313" key="3">
    <source>
        <dbReference type="EMBL" id="SDX44943.1"/>
    </source>
</evidence>
<dbReference type="InterPro" id="IPR012349">
    <property type="entry name" value="Split_barrel_FMN-bd"/>
</dbReference>
<protein>
    <submittedName>
        <fullName evidence="2">Pyridoxine biosynthesis protein</fullName>
    </submittedName>
</protein>
<dbReference type="Proteomes" id="UP000199541">
    <property type="component" value="Unassembled WGS sequence"/>
</dbReference>
<dbReference type="NCBIfam" id="TIGR04025">
    <property type="entry name" value="PPOX_FMN_DR2398"/>
    <property type="match status" value="1"/>
</dbReference>
<dbReference type="InterPro" id="IPR024029">
    <property type="entry name" value="Pyridox_Oxase_FMN-dep"/>
</dbReference>